<feature type="transmembrane region" description="Helical" evidence="6">
    <location>
        <begin position="176"/>
        <end position="193"/>
    </location>
</feature>
<keyword evidence="5 6" id="KW-0472">Membrane</keyword>
<dbReference type="EMBL" id="JAAITX010000001">
    <property type="protein sequence ID" value="NVH57458.1"/>
    <property type="molecule type" value="Genomic_DNA"/>
</dbReference>
<evidence type="ECO:0000259" key="7">
    <source>
        <dbReference type="Pfam" id="PF03176"/>
    </source>
</evidence>
<dbReference type="SUPFAM" id="SSF82866">
    <property type="entry name" value="Multidrug efflux transporter AcrB transmembrane domain"/>
    <property type="match status" value="2"/>
</dbReference>
<dbReference type="Gene3D" id="1.20.1640.10">
    <property type="entry name" value="Multidrug efflux transporter AcrB transmembrane domain"/>
    <property type="match status" value="2"/>
</dbReference>
<evidence type="ECO:0000313" key="8">
    <source>
        <dbReference type="EMBL" id="NSK13413.1"/>
    </source>
</evidence>
<dbReference type="EMBL" id="JAAIUO010000001">
    <property type="protein sequence ID" value="NSK13413.1"/>
    <property type="molecule type" value="Genomic_DNA"/>
</dbReference>
<evidence type="ECO:0000313" key="10">
    <source>
        <dbReference type="Proteomes" id="UP000528555"/>
    </source>
</evidence>
<keyword evidence="4 6" id="KW-1133">Transmembrane helix</keyword>
<dbReference type="Proteomes" id="UP000528555">
    <property type="component" value="Unassembled WGS sequence"/>
</dbReference>
<evidence type="ECO:0000256" key="3">
    <source>
        <dbReference type="ARBA" id="ARBA00022692"/>
    </source>
</evidence>
<reference evidence="9" key="2">
    <citation type="submission" date="2020-02" db="EMBL/GenBank/DDBJ databases">
        <authorList>
            <person name="Littmann E."/>
            <person name="Sorbara M."/>
        </authorList>
    </citation>
    <scope>NUCLEOTIDE SEQUENCE</scope>
    <source>
        <strain evidence="9">MSK.17.11</strain>
        <strain evidence="8">MSK.17.38</strain>
    </source>
</reference>
<dbReference type="RefSeq" id="WP_173814130.1">
    <property type="nucleotide sequence ID" value="NZ_JAAITX010000001.1"/>
</dbReference>
<feature type="domain" description="Membrane transport protein MMPL" evidence="7">
    <location>
        <begin position="135"/>
        <end position="330"/>
    </location>
</feature>
<evidence type="ECO:0000256" key="1">
    <source>
        <dbReference type="ARBA" id="ARBA00004651"/>
    </source>
</evidence>
<evidence type="ECO:0000256" key="5">
    <source>
        <dbReference type="ARBA" id="ARBA00023136"/>
    </source>
</evidence>
<evidence type="ECO:0000256" key="2">
    <source>
        <dbReference type="ARBA" id="ARBA00022475"/>
    </source>
</evidence>
<feature type="transmembrane region" description="Helical" evidence="6">
    <location>
        <begin position="645"/>
        <end position="674"/>
    </location>
</feature>
<name>A0A850HCH4_9FIRM</name>
<reference evidence="10 11" key="1">
    <citation type="journal article" date="2020" name="Cell Host Microbe">
        <title>Functional and Genomic Variation between Human-Derived Isolates of Lachnospiraceae Reveals Inter- and Intra-Species Diversity.</title>
        <authorList>
            <person name="Sorbara M.T."/>
            <person name="Littmann E.R."/>
            <person name="Fontana E."/>
            <person name="Moody T.U."/>
            <person name="Kohout C.E."/>
            <person name="Gjonbalaj M."/>
            <person name="Eaton V."/>
            <person name="Seok R."/>
            <person name="Leiner I.M."/>
            <person name="Pamer E.G."/>
        </authorList>
    </citation>
    <scope>NUCLEOTIDE SEQUENCE [LARGE SCALE GENOMIC DNA]</scope>
    <source>
        <strain evidence="9 10">MSK.17.11</strain>
        <strain evidence="8 11">MSK.17.38</strain>
    </source>
</reference>
<evidence type="ECO:0000256" key="6">
    <source>
        <dbReference type="SAM" id="Phobius"/>
    </source>
</evidence>
<keyword evidence="3 6" id="KW-0812">Transmembrane</keyword>
<feature type="transmembrane region" description="Helical" evidence="6">
    <location>
        <begin position="354"/>
        <end position="371"/>
    </location>
</feature>
<dbReference type="AlphaFoldDB" id="A0A850HCH4"/>
<feature type="transmembrane region" description="Helical" evidence="6">
    <location>
        <begin position="546"/>
        <end position="566"/>
    </location>
</feature>
<comment type="caution">
    <text evidence="9">The sequence shown here is derived from an EMBL/GenBank/DDBJ whole genome shotgun (WGS) entry which is preliminary data.</text>
</comment>
<keyword evidence="2" id="KW-1003">Cell membrane</keyword>
<dbReference type="PANTHER" id="PTHR33406:SF13">
    <property type="entry name" value="MEMBRANE PROTEIN YDFJ"/>
    <property type="match status" value="1"/>
</dbReference>
<dbReference type="Pfam" id="PF03176">
    <property type="entry name" value="MMPL"/>
    <property type="match status" value="2"/>
</dbReference>
<keyword evidence="10" id="KW-1185">Reference proteome</keyword>
<evidence type="ECO:0000313" key="9">
    <source>
        <dbReference type="EMBL" id="NVH57458.1"/>
    </source>
</evidence>
<gene>
    <name evidence="9" type="ORF">G5A66_02095</name>
    <name evidence="8" type="ORF">G5A75_00715</name>
</gene>
<dbReference type="PANTHER" id="PTHR33406">
    <property type="entry name" value="MEMBRANE PROTEIN MJ1562-RELATED"/>
    <property type="match status" value="1"/>
</dbReference>
<feature type="transmembrane region" description="Helical" evidence="6">
    <location>
        <begin position="572"/>
        <end position="592"/>
    </location>
</feature>
<feature type="transmembrane region" description="Helical" evidence="6">
    <location>
        <begin position="268"/>
        <end position="295"/>
    </location>
</feature>
<evidence type="ECO:0000313" key="11">
    <source>
        <dbReference type="Proteomes" id="UP000701680"/>
    </source>
</evidence>
<accession>A0A850HCH4</accession>
<proteinExistence type="predicted"/>
<dbReference type="GO" id="GO:0005886">
    <property type="term" value="C:plasma membrane"/>
    <property type="evidence" value="ECO:0007669"/>
    <property type="project" value="UniProtKB-SubCell"/>
</dbReference>
<feature type="transmembrane region" description="Helical" evidence="6">
    <location>
        <begin position="520"/>
        <end position="539"/>
    </location>
</feature>
<feature type="transmembrane region" description="Helical" evidence="6">
    <location>
        <begin position="622"/>
        <end position="639"/>
    </location>
</feature>
<organism evidence="9 10">
    <name type="scientific">Dorea phocaeensis</name>
    <dbReference type="NCBI Taxonomy" id="2040291"/>
    <lineage>
        <taxon>Bacteria</taxon>
        <taxon>Bacillati</taxon>
        <taxon>Bacillota</taxon>
        <taxon>Clostridia</taxon>
        <taxon>Lachnospirales</taxon>
        <taxon>Lachnospiraceae</taxon>
        <taxon>Dorea</taxon>
    </lineage>
</organism>
<dbReference type="InterPro" id="IPR004869">
    <property type="entry name" value="MMPL_dom"/>
</dbReference>
<evidence type="ECO:0000256" key="4">
    <source>
        <dbReference type="ARBA" id="ARBA00022989"/>
    </source>
</evidence>
<feature type="transmembrane region" description="Helical" evidence="6">
    <location>
        <begin position="200"/>
        <end position="223"/>
    </location>
</feature>
<protein>
    <submittedName>
        <fullName evidence="9">MMPL family transporter</fullName>
    </submittedName>
</protein>
<feature type="domain" description="Membrane transport protein MMPL" evidence="7">
    <location>
        <begin position="457"/>
        <end position="674"/>
    </location>
</feature>
<dbReference type="Proteomes" id="UP000701680">
    <property type="component" value="Unassembled WGS sequence"/>
</dbReference>
<dbReference type="InterPro" id="IPR050545">
    <property type="entry name" value="Mycobact_MmpL"/>
</dbReference>
<comment type="subcellular location">
    <subcellularLocation>
        <location evidence="1">Cell membrane</location>
        <topology evidence="1">Multi-pass membrane protein</topology>
    </subcellularLocation>
</comment>
<feature type="transmembrane region" description="Helical" evidence="6">
    <location>
        <begin position="301"/>
        <end position="327"/>
    </location>
</feature>
<sequence>MVKFGKQVVKHRVAILIASILLLIPSVFGYLHTRVNYDILTYLPEDIETMQGQNIMVDDFGTGAFSMFMVDGMKEKEVAALKDKIEKVDHVSNVLWYDSLADISVPMEMLPDDIYEVFNSEKGTMMAIFFDDTTSSDETLDAVKEIRKLSGKQCFLSGMSAVVEDTKELSEKETPIYVLIAVLLSTLVLAVTMESAFVPILFLLSIGMAIVYNLGSNVFMGQISYVTKALSAVLQLGVTMDYSIFLMHSYQEQQVRYDGDKKRAMAHAISQTFSSVIGSSVTTVAGFIALCFMSFTLGKDIGIVMAKGVIFGVIACVTILPSMILCCDKWIEKTKHRPLLPDIGKISDKVTKKYGWYVAIFLLLLIPAVYGNNHVGVYYNLDETLPKDLPSIIANEKLKDDYDMNTTHMLLVDRSLSAKDTGEMLKKIESVDGVKWALGLDRVIGPGVPESMIPESVTEMLQSDRYKMILINSTYKVASEKVNHQVAEINKILDHYDKGAMLVGEAPLTKDLISITDKDFKTVSAVSIGIIFLIILILFKSPSIPVILVGVIEFAIFVNMGIPYYTGTKLPFVASIVIGTIQLGATVDYAILMTTRYKRERNHGAGKYDAITTAHKASAQSIIVSAFSFFGATIGVGFYSDIDMISSLCILMARGALISMLVVVFILPSMFMIFDKVIVKTSKNFLPQKAEGK</sequence>